<protein>
    <submittedName>
        <fullName evidence="1">Uncharacterized protein</fullName>
    </submittedName>
</protein>
<name>A0A1V9YP91_ACHHY</name>
<evidence type="ECO:0000313" key="2">
    <source>
        <dbReference type="Proteomes" id="UP000243579"/>
    </source>
</evidence>
<gene>
    <name evidence="1" type="ORF">ACHHYP_08550</name>
</gene>
<reference evidence="1 2" key="1">
    <citation type="journal article" date="2014" name="Genome Biol. Evol.">
        <title>The secreted proteins of Achlya hypogyna and Thraustotheca clavata identify the ancestral oomycete secretome and reveal gene acquisitions by horizontal gene transfer.</title>
        <authorList>
            <person name="Misner I."/>
            <person name="Blouin N."/>
            <person name="Leonard G."/>
            <person name="Richards T.A."/>
            <person name="Lane C.E."/>
        </authorList>
    </citation>
    <scope>NUCLEOTIDE SEQUENCE [LARGE SCALE GENOMIC DNA]</scope>
    <source>
        <strain evidence="1 2">ATCC 48635</strain>
    </source>
</reference>
<dbReference type="OrthoDB" id="10047893at2759"/>
<evidence type="ECO:0000313" key="1">
    <source>
        <dbReference type="EMBL" id="OQR87543.1"/>
    </source>
</evidence>
<sequence>MSEAPRQPKKRQKYSYADKYDMVLFNDVNDLSSTVDCYFPSLTSLKRHSAKNLVLDWASPKNRAKIEANAKST</sequence>
<dbReference type="EMBL" id="JNBR01001434">
    <property type="protein sequence ID" value="OQR87543.1"/>
    <property type="molecule type" value="Genomic_DNA"/>
</dbReference>
<accession>A0A1V9YP91</accession>
<comment type="caution">
    <text evidence="1">The sequence shown here is derived from an EMBL/GenBank/DDBJ whole genome shotgun (WGS) entry which is preliminary data.</text>
</comment>
<keyword evidence="2" id="KW-1185">Reference proteome</keyword>
<organism evidence="1 2">
    <name type="scientific">Achlya hypogyna</name>
    <name type="common">Oomycete</name>
    <name type="synonym">Protoachlya hypogyna</name>
    <dbReference type="NCBI Taxonomy" id="1202772"/>
    <lineage>
        <taxon>Eukaryota</taxon>
        <taxon>Sar</taxon>
        <taxon>Stramenopiles</taxon>
        <taxon>Oomycota</taxon>
        <taxon>Saprolegniomycetes</taxon>
        <taxon>Saprolegniales</taxon>
        <taxon>Achlyaceae</taxon>
        <taxon>Achlya</taxon>
    </lineage>
</organism>
<dbReference type="Proteomes" id="UP000243579">
    <property type="component" value="Unassembled WGS sequence"/>
</dbReference>
<dbReference type="AlphaFoldDB" id="A0A1V9YP91"/>
<proteinExistence type="predicted"/>